<dbReference type="Proteomes" id="UP000011835">
    <property type="component" value="Chromosome"/>
</dbReference>
<evidence type="ECO:0000313" key="2">
    <source>
        <dbReference type="Proteomes" id="UP000011835"/>
    </source>
</evidence>
<dbReference type="EMBL" id="CP004346">
    <property type="protein sequence ID" value="AGH40548.1"/>
    <property type="molecule type" value="Genomic_DNA"/>
</dbReference>
<reference evidence="1 2" key="1">
    <citation type="journal article" date="2013" name="Genome Announc.">
        <title>Complete Genome Sequence of the Probiotic Bifidobacterium thermophilum Strain RBL67.</title>
        <authorList>
            <person name="Jans C."/>
            <person name="Lacroix C."/>
            <person name="Follador R."/>
            <person name="Stevens M.J."/>
        </authorList>
    </citation>
    <scope>NUCLEOTIDE SEQUENCE [LARGE SCALE GENOMIC DNA]</scope>
    <source>
        <strain evidence="1 2">RBL67</strain>
    </source>
</reference>
<keyword evidence="2" id="KW-1185">Reference proteome</keyword>
<dbReference type="AlphaFoldDB" id="M4RDC9"/>
<protein>
    <submittedName>
        <fullName evidence="1">Uncharacterized protein</fullName>
    </submittedName>
</protein>
<accession>M4RDC9</accession>
<evidence type="ECO:0000313" key="1">
    <source>
        <dbReference type="EMBL" id="AGH40548.1"/>
    </source>
</evidence>
<sequence>MQCPVSVTTGALAVSQVASMQAFHTLGVLTESVHFAYL</sequence>
<dbReference type="PATRIC" id="fig|1254439.12.peg.279"/>
<name>M4RDC9_9BIFI</name>
<dbReference type="KEGG" id="btp:D805_0281"/>
<dbReference type="HOGENOM" id="CLU_3325099_0_0_11"/>
<gene>
    <name evidence="1" type="ORF">D805_0281</name>
</gene>
<proteinExistence type="predicted"/>
<organism evidence="1 2">
    <name type="scientific">Bifidobacterium thermophilum RBL67</name>
    <dbReference type="NCBI Taxonomy" id="1254439"/>
    <lineage>
        <taxon>Bacteria</taxon>
        <taxon>Bacillati</taxon>
        <taxon>Actinomycetota</taxon>
        <taxon>Actinomycetes</taxon>
        <taxon>Bifidobacteriales</taxon>
        <taxon>Bifidobacteriaceae</taxon>
        <taxon>Bifidobacterium</taxon>
    </lineage>
</organism>